<feature type="region of interest" description="Disordered" evidence="13">
    <location>
        <begin position="23"/>
        <end position="67"/>
    </location>
</feature>
<dbReference type="PIRSF" id="PIRSF036958">
    <property type="entry name" value="mRNA_capping_HCE"/>
    <property type="match status" value="1"/>
</dbReference>
<dbReference type="PANTHER" id="PTHR10367:SF17">
    <property type="entry name" value="MRNA-CAPPING ENZYME"/>
    <property type="match status" value="1"/>
</dbReference>
<dbReference type="GO" id="GO:0004484">
    <property type="term" value="F:mRNA guanylyltransferase activity"/>
    <property type="evidence" value="ECO:0007669"/>
    <property type="project" value="UniProtKB-EC"/>
</dbReference>
<dbReference type="InterPro" id="IPR013846">
    <property type="entry name" value="mRNA_cap_enzyme_C"/>
</dbReference>
<dbReference type="InterPro" id="IPR051029">
    <property type="entry name" value="mRNA_Capping_Enz/RNA_Phosphat"/>
</dbReference>
<dbReference type="GO" id="GO:0140818">
    <property type="term" value="F:mRNA 5'-triphosphate monophosphatase activity"/>
    <property type="evidence" value="ECO:0007669"/>
    <property type="project" value="InterPro"/>
</dbReference>
<evidence type="ECO:0000256" key="7">
    <source>
        <dbReference type="ARBA" id="ARBA00023042"/>
    </source>
</evidence>
<evidence type="ECO:0000256" key="13">
    <source>
        <dbReference type="SAM" id="MobiDB-lite"/>
    </source>
</evidence>
<evidence type="ECO:0000256" key="5">
    <source>
        <dbReference type="ARBA" id="ARBA00022695"/>
    </source>
</evidence>
<dbReference type="GO" id="GO:0005525">
    <property type="term" value="F:GTP binding"/>
    <property type="evidence" value="ECO:0007669"/>
    <property type="project" value="UniProtKB-KW"/>
</dbReference>
<keyword evidence="9" id="KW-0539">Nucleus</keyword>
<dbReference type="STRING" id="63057.A0A2P5F0T9"/>
<feature type="active site" description="N6-GMP-lysine intermediate" evidence="11">
    <location>
        <position position="137"/>
    </location>
</feature>
<feature type="binding site" evidence="12">
    <location>
        <begin position="191"/>
        <end position="193"/>
    </location>
    <ligand>
        <name>GTP</name>
        <dbReference type="ChEBI" id="CHEBI:37565"/>
    </ligand>
</feature>
<keyword evidence="3" id="KW-0507">mRNA processing</keyword>
<feature type="domain" description="mRNA capping enzyme adenylation" evidence="14">
    <location>
        <begin position="115"/>
        <end position="321"/>
    </location>
</feature>
<evidence type="ECO:0000259" key="15">
    <source>
        <dbReference type="Pfam" id="PF03919"/>
    </source>
</evidence>
<evidence type="ECO:0000256" key="2">
    <source>
        <dbReference type="ARBA" id="ARBA00012475"/>
    </source>
</evidence>
<comment type="catalytic activity">
    <reaction evidence="10">
        <text>a 5'-end diphospho-ribonucleoside in mRNA + GTP + H(+) = a 5'-end (5'-triphosphoguanosine)-ribonucleoside in mRNA + diphosphate</text>
        <dbReference type="Rhea" id="RHEA:67012"/>
        <dbReference type="Rhea" id="RHEA-COMP:17165"/>
        <dbReference type="Rhea" id="RHEA-COMP:17166"/>
        <dbReference type="ChEBI" id="CHEBI:15378"/>
        <dbReference type="ChEBI" id="CHEBI:33019"/>
        <dbReference type="ChEBI" id="CHEBI:37565"/>
        <dbReference type="ChEBI" id="CHEBI:167616"/>
        <dbReference type="ChEBI" id="CHEBI:167617"/>
        <dbReference type="EC" id="2.7.7.50"/>
    </reaction>
    <physiologicalReaction direction="left-to-right" evidence="10">
        <dbReference type="Rhea" id="RHEA:67013"/>
    </physiologicalReaction>
</comment>
<keyword evidence="5" id="KW-0548">Nucleotidyltransferase</keyword>
<feature type="domain" description="mRNA capping enzyme C-terminal" evidence="15">
    <location>
        <begin position="325"/>
        <end position="428"/>
    </location>
</feature>
<dbReference type="GO" id="GO:0005524">
    <property type="term" value="F:ATP binding"/>
    <property type="evidence" value="ECO:0007669"/>
    <property type="project" value="InterPro"/>
</dbReference>
<dbReference type="OrthoDB" id="200924at2759"/>
<dbReference type="GO" id="GO:0005634">
    <property type="term" value="C:nucleus"/>
    <property type="evidence" value="ECO:0007669"/>
    <property type="project" value="UniProtKB-SubCell"/>
</dbReference>
<dbReference type="Proteomes" id="UP000237000">
    <property type="component" value="Unassembled WGS sequence"/>
</dbReference>
<dbReference type="EC" id="2.7.7.50" evidence="2"/>
<dbReference type="InParanoid" id="A0A2P5F0T9"/>
<gene>
    <name evidence="16" type="ORF">TorRG33x02_126850</name>
</gene>
<evidence type="ECO:0000256" key="9">
    <source>
        <dbReference type="ARBA" id="ARBA00023242"/>
    </source>
</evidence>
<evidence type="ECO:0000256" key="3">
    <source>
        <dbReference type="ARBA" id="ARBA00022664"/>
    </source>
</evidence>
<dbReference type="InterPro" id="IPR012340">
    <property type="entry name" value="NA-bd_OB-fold"/>
</dbReference>
<dbReference type="SUPFAM" id="SSF56091">
    <property type="entry name" value="DNA ligase/mRNA capping enzyme, catalytic domain"/>
    <property type="match status" value="1"/>
</dbReference>
<dbReference type="EMBL" id="JXTC01000074">
    <property type="protein sequence ID" value="PON91402.1"/>
    <property type="molecule type" value="Genomic_DNA"/>
</dbReference>
<evidence type="ECO:0000313" key="17">
    <source>
        <dbReference type="Proteomes" id="UP000237000"/>
    </source>
</evidence>
<comment type="caution">
    <text evidence="16">The sequence shown here is derived from an EMBL/GenBank/DDBJ whole genome shotgun (WGS) entry which is preliminary data.</text>
</comment>
<proteinExistence type="predicted"/>
<evidence type="ECO:0000256" key="11">
    <source>
        <dbReference type="PIRSR" id="PIRSR036958-2"/>
    </source>
</evidence>
<keyword evidence="6 12" id="KW-0547">Nucleotide-binding</keyword>
<dbReference type="InterPro" id="IPR001339">
    <property type="entry name" value="mRNA_cap_enzyme_adenylation"/>
</dbReference>
<evidence type="ECO:0000259" key="14">
    <source>
        <dbReference type="Pfam" id="PF01331"/>
    </source>
</evidence>
<dbReference type="Pfam" id="PF01331">
    <property type="entry name" value="mRNA_cap_enzyme"/>
    <property type="match status" value="1"/>
</dbReference>
<evidence type="ECO:0000256" key="6">
    <source>
        <dbReference type="ARBA" id="ARBA00022741"/>
    </source>
</evidence>
<keyword evidence="8 12" id="KW-0342">GTP-binding</keyword>
<keyword evidence="4" id="KW-0808">Transferase</keyword>
<dbReference type="Pfam" id="PF03919">
    <property type="entry name" value="mRNA_cap_C"/>
    <property type="match status" value="1"/>
</dbReference>
<evidence type="ECO:0000256" key="1">
    <source>
        <dbReference type="ARBA" id="ARBA00004123"/>
    </source>
</evidence>
<dbReference type="PANTHER" id="PTHR10367">
    <property type="entry name" value="MRNA-CAPPING ENZYME"/>
    <property type="match status" value="1"/>
</dbReference>
<feature type="binding site" evidence="12">
    <location>
        <position position="142"/>
    </location>
    <ligand>
        <name>GTP</name>
        <dbReference type="ChEBI" id="CHEBI:37565"/>
    </ligand>
</feature>
<name>A0A2P5F0T9_TREOI</name>
<evidence type="ECO:0000256" key="12">
    <source>
        <dbReference type="PIRSR" id="PIRSR036958-3"/>
    </source>
</evidence>
<feature type="binding site" evidence="12">
    <location>
        <position position="157"/>
    </location>
    <ligand>
        <name>GTP</name>
        <dbReference type="ChEBI" id="CHEBI:37565"/>
    </ligand>
</feature>
<dbReference type="Gene3D" id="3.30.470.30">
    <property type="entry name" value="DNA ligase/mRNA capping enzyme"/>
    <property type="match status" value="1"/>
</dbReference>
<dbReference type="AlphaFoldDB" id="A0A2P5F0T9"/>
<evidence type="ECO:0000313" key="16">
    <source>
        <dbReference type="EMBL" id="PON91402.1"/>
    </source>
</evidence>
<protein>
    <recommendedName>
        <fullName evidence="2">mRNA guanylyltransferase</fullName>
        <ecNumber evidence="2">2.7.7.50</ecNumber>
    </recommendedName>
</protein>
<evidence type="ECO:0000256" key="4">
    <source>
        <dbReference type="ARBA" id="ARBA00022679"/>
    </source>
</evidence>
<sequence length="461" mass="54532">MASFYYSKIERDRSSIQSELTLESRSLEREQRHNKRFKRDPLQDLDVQRYQPPNNDTSFRTKPPNSFDKTMTNDDVLGEEIPWAQQNALRRFCYEALNLGSGGFRGRFTQFPGSHPVSLNKDNLQLIRQKYYYATWKADGTRYMMLITGDGVYLIDRSFNFRRVRMRFPCKPIKDFGYGDKIKTHHYTLLDGEMVIDTVLLPGLKGKEKKPERRYLVYDLMVINNVSVIDRPFHERWSMVEKQVIQPRNHERQSRTLNSYYGYDLEPFKVRRKDFWFLSTVPKLLKEFIPRQLTHDSDGVIFQGWDDPYIPRTHHGLLKWKYPEMNSVDFLFEIDGNGNKLLFLYERGKKKLMEGSKVVFKGGGGTVTTSLHDPASYSGKIIECCWDCEEQVWVFMRVRTDKGTPNEFNTYNKVMRSIRDNITEEVLLNEMRDIIRLPLYQLRIRNDSKAKQHKNSARASR</sequence>
<dbReference type="FunFam" id="2.40.50.140:FF:000188">
    <property type="entry name" value="mRNA capping enzyme family protein"/>
    <property type="match status" value="1"/>
</dbReference>
<dbReference type="Gene3D" id="2.40.50.140">
    <property type="entry name" value="Nucleic acid-binding proteins"/>
    <property type="match status" value="1"/>
</dbReference>
<dbReference type="InterPro" id="IPR017074">
    <property type="entry name" value="mRNA_cap_enz_bifunc"/>
</dbReference>
<feature type="compositionally biased region" description="Polar residues" evidence="13">
    <location>
        <begin position="51"/>
        <end position="67"/>
    </location>
</feature>
<evidence type="ECO:0000256" key="10">
    <source>
        <dbReference type="ARBA" id="ARBA00044624"/>
    </source>
</evidence>
<accession>A0A2P5F0T9</accession>
<dbReference type="SUPFAM" id="SSF50249">
    <property type="entry name" value="Nucleic acid-binding proteins"/>
    <property type="match status" value="1"/>
</dbReference>
<dbReference type="CDD" id="cd07895">
    <property type="entry name" value="Adenylation_mRNA_capping"/>
    <property type="match status" value="1"/>
</dbReference>
<organism evidence="16 17">
    <name type="scientific">Trema orientale</name>
    <name type="common">Charcoal tree</name>
    <name type="synonym">Celtis orientalis</name>
    <dbReference type="NCBI Taxonomy" id="63057"/>
    <lineage>
        <taxon>Eukaryota</taxon>
        <taxon>Viridiplantae</taxon>
        <taxon>Streptophyta</taxon>
        <taxon>Embryophyta</taxon>
        <taxon>Tracheophyta</taxon>
        <taxon>Spermatophyta</taxon>
        <taxon>Magnoliopsida</taxon>
        <taxon>eudicotyledons</taxon>
        <taxon>Gunneridae</taxon>
        <taxon>Pentapetalae</taxon>
        <taxon>rosids</taxon>
        <taxon>fabids</taxon>
        <taxon>Rosales</taxon>
        <taxon>Cannabaceae</taxon>
        <taxon>Trema</taxon>
    </lineage>
</organism>
<feature type="binding site" evidence="12">
    <location>
        <begin position="397"/>
        <end position="402"/>
    </location>
    <ligand>
        <name>GTP</name>
        <dbReference type="ChEBI" id="CHEBI:37565"/>
    </ligand>
</feature>
<feature type="binding site" evidence="12">
    <location>
        <begin position="319"/>
        <end position="321"/>
    </location>
    <ligand>
        <name>GTP</name>
        <dbReference type="ChEBI" id="CHEBI:37565"/>
    </ligand>
</feature>
<dbReference type="GO" id="GO:0006370">
    <property type="term" value="P:7-methylguanosine mRNA capping"/>
    <property type="evidence" value="ECO:0007669"/>
    <property type="project" value="UniProtKB-KW"/>
</dbReference>
<keyword evidence="17" id="KW-1185">Reference proteome</keyword>
<evidence type="ECO:0000256" key="8">
    <source>
        <dbReference type="ARBA" id="ARBA00023134"/>
    </source>
</evidence>
<keyword evidence="7" id="KW-0506">mRNA capping</keyword>
<dbReference type="FunFam" id="3.30.470.30:FF:000005">
    <property type="entry name" value="mRNA capping enzyme, putative"/>
    <property type="match status" value="1"/>
</dbReference>
<reference evidence="17" key="1">
    <citation type="submission" date="2016-06" db="EMBL/GenBank/DDBJ databases">
        <title>Parallel loss of symbiosis genes in relatives of nitrogen-fixing non-legume Parasponia.</title>
        <authorList>
            <person name="Van Velzen R."/>
            <person name="Holmer R."/>
            <person name="Bu F."/>
            <person name="Rutten L."/>
            <person name="Van Zeijl A."/>
            <person name="Liu W."/>
            <person name="Santuari L."/>
            <person name="Cao Q."/>
            <person name="Sharma T."/>
            <person name="Shen D."/>
            <person name="Roswanjaya Y."/>
            <person name="Wardhani T."/>
            <person name="Kalhor M.S."/>
            <person name="Jansen J."/>
            <person name="Van den Hoogen J."/>
            <person name="Gungor B."/>
            <person name="Hartog M."/>
            <person name="Hontelez J."/>
            <person name="Verver J."/>
            <person name="Yang W.-C."/>
            <person name="Schijlen E."/>
            <person name="Repin R."/>
            <person name="Schilthuizen M."/>
            <person name="Schranz E."/>
            <person name="Heidstra R."/>
            <person name="Miyata K."/>
            <person name="Fedorova E."/>
            <person name="Kohlen W."/>
            <person name="Bisseling T."/>
            <person name="Smit S."/>
            <person name="Geurts R."/>
        </authorList>
    </citation>
    <scope>NUCLEOTIDE SEQUENCE [LARGE SCALE GENOMIC DNA]</scope>
    <source>
        <strain evidence="17">cv. RG33-2</strain>
    </source>
</reference>
<comment type="subcellular location">
    <subcellularLocation>
        <location evidence="1">Nucleus</location>
    </subcellularLocation>
</comment>